<evidence type="ECO:0000259" key="2">
    <source>
        <dbReference type="Pfam" id="PF00892"/>
    </source>
</evidence>
<dbReference type="Proteomes" id="UP000663882">
    <property type="component" value="Unassembled WGS sequence"/>
</dbReference>
<proteinExistence type="predicted"/>
<dbReference type="EMBL" id="CAJOAX010004479">
    <property type="protein sequence ID" value="CAF3907902.1"/>
    <property type="molecule type" value="Genomic_DNA"/>
</dbReference>
<dbReference type="SUPFAM" id="SSF103481">
    <property type="entry name" value="Multidrug resistance efflux transporter EmrE"/>
    <property type="match status" value="2"/>
</dbReference>
<keyword evidence="1" id="KW-1133">Transmembrane helix</keyword>
<dbReference type="InterPro" id="IPR037185">
    <property type="entry name" value="EmrE-like"/>
</dbReference>
<sequence length="374" mass="42652">MTEEEQQQQVPLYTISADVVETSKKSSLSIFENLCHRLREHSGIWYMIAANMLFACCTFALKLIPADMFDIMISRFLLQSIVFGLYAAFYKHYNIFNTNGQPIACTLNMIMSSGTNLTYLAAFYFLPLSDVNAIKYTYIVWAAILSVIFLKEHFKFVNAIALVLTIIGLILATKPQSLVKMLSHLFHQSILSTNTTISTNITISTTTIMTSTVTGSLNHYLGILFAFISSLTKAIQMVARKQLIKTKLPHSVMNFQFTAFAFVVAVIYSIIRRFWHPEPYPWKWMCTAGIIIACFYLIVNTCYAKALKRENLQVLSILGTLDIVYACLLQYIFFRLTRPLMFYIGASFIVTSAIIISIDTYLTNRKRKERISKE</sequence>
<feature type="domain" description="EamA" evidence="2">
    <location>
        <begin position="42"/>
        <end position="172"/>
    </location>
</feature>
<feature type="transmembrane region" description="Helical" evidence="1">
    <location>
        <begin position="105"/>
        <end position="127"/>
    </location>
</feature>
<feature type="transmembrane region" description="Helical" evidence="1">
    <location>
        <begin position="282"/>
        <end position="303"/>
    </location>
</feature>
<reference evidence="3" key="1">
    <citation type="submission" date="2021-02" db="EMBL/GenBank/DDBJ databases">
        <authorList>
            <person name="Nowell W R."/>
        </authorList>
    </citation>
    <scope>NUCLEOTIDE SEQUENCE</scope>
</reference>
<dbReference type="PANTHER" id="PTHR22911">
    <property type="entry name" value="ACYL-MALONYL CONDENSING ENZYME-RELATED"/>
    <property type="match status" value="1"/>
</dbReference>
<feature type="transmembrane region" description="Helical" evidence="1">
    <location>
        <begin position="76"/>
        <end position="93"/>
    </location>
</feature>
<dbReference type="GO" id="GO:0016020">
    <property type="term" value="C:membrane"/>
    <property type="evidence" value="ECO:0007669"/>
    <property type="project" value="InterPro"/>
</dbReference>
<keyword evidence="1" id="KW-0472">Membrane</keyword>
<dbReference type="OrthoDB" id="306876at2759"/>
<dbReference type="AlphaFoldDB" id="A0A814XSJ4"/>
<name>A0A814XSJ4_9BILA</name>
<feature type="transmembrane region" description="Helical" evidence="1">
    <location>
        <begin position="340"/>
        <end position="362"/>
    </location>
</feature>
<feature type="transmembrane region" description="Helical" evidence="1">
    <location>
        <begin position="44"/>
        <end position="64"/>
    </location>
</feature>
<evidence type="ECO:0000313" key="5">
    <source>
        <dbReference type="Proteomes" id="UP000663882"/>
    </source>
</evidence>
<evidence type="ECO:0000313" key="4">
    <source>
        <dbReference type="EMBL" id="CAF3907902.1"/>
    </source>
</evidence>
<dbReference type="InterPro" id="IPR000620">
    <property type="entry name" value="EamA_dom"/>
</dbReference>
<feature type="domain" description="EamA" evidence="2">
    <location>
        <begin position="221"/>
        <end position="357"/>
    </location>
</feature>
<evidence type="ECO:0000313" key="3">
    <source>
        <dbReference type="EMBL" id="CAF1219863.1"/>
    </source>
</evidence>
<dbReference type="Pfam" id="PF00892">
    <property type="entry name" value="EamA"/>
    <property type="match status" value="2"/>
</dbReference>
<dbReference type="Proteomes" id="UP000663823">
    <property type="component" value="Unassembled WGS sequence"/>
</dbReference>
<accession>A0A814XSJ4</accession>
<organism evidence="3 5">
    <name type="scientific">Rotaria sordida</name>
    <dbReference type="NCBI Taxonomy" id="392033"/>
    <lineage>
        <taxon>Eukaryota</taxon>
        <taxon>Metazoa</taxon>
        <taxon>Spiralia</taxon>
        <taxon>Gnathifera</taxon>
        <taxon>Rotifera</taxon>
        <taxon>Eurotatoria</taxon>
        <taxon>Bdelloidea</taxon>
        <taxon>Philodinida</taxon>
        <taxon>Philodinidae</taxon>
        <taxon>Rotaria</taxon>
    </lineage>
</organism>
<feature type="transmembrane region" description="Helical" evidence="1">
    <location>
        <begin position="251"/>
        <end position="270"/>
    </location>
</feature>
<evidence type="ECO:0000256" key="1">
    <source>
        <dbReference type="SAM" id="Phobius"/>
    </source>
</evidence>
<feature type="transmembrane region" description="Helical" evidence="1">
    <location>
        <begin position="315"/>
        <end position="334"/>
    </location>
</feature>
<feature type="transmembrane region" description="Helical" evidence="1">
    <location>
        <begin position="156"/>
        <end position="173"/>
    </location>
</feature>
<feature type="transmembrane region" description="Helical" evidence="1">
    <location>
        <begin position="133"/>
        <end position="149"/>
    </location>
</feature>
<comment type="caution">
    <text evidence="3">The sequence shown here is derived from an EMBL/GenBank/DDBJ whole genome shotgun (WGS) entry which is preliminary data.</text>
</comment>
<dbReference type="EMBL" id="CAJNOO010001956">
    <property type="protein sequence ID" value="CAF1219863.1"/>
    <property type="molecule type" value="Genomic_DNA"/>
</dbReference>
<protein>
    <recommendedName>
        <fullName evidence="2">EamA domain-containing protein</fullName>
    </recommendedName>
</protein>
<keyword evidence="1" id="KW-0812">Transmembrane</keyword>
<gene>
    <name evidence="4" type="ORF">OTI717_LOCUS24139</name>
    <name evidence="3" type="ORF">RFH988_LOCUS25585</name>
</gene>